<dbReference type="AlphaFoldDB" id="A0A484KTS9"/>
<reference evidence="10 11" key="1">
    <citation type="submission" date="2018-04" db="EMBL/GenBank/DDBJ databases">
        <authorList>
            <person name="Vogel A."/>
        </authorList>
    </citation>
    <scope>NUCLEOTIDE SEQUENCE [LARGE SCALE GENOMIC DNA]</scope>
</reference>
<dbReference type="OrthoDB" id="41588at2759"/>
<dbReference type="PANTHER" id="PTHR15492">
    <property type="entry name" value="CYCLIN D1-BINDING PROTEIN 1"/>
    <property type="match status" value="1"/>
</dbReference>
<evidence type="ECO:0000259" key="8">
    <source>
        <dbReference type="Pfam" id="PF13324"/>
    </source>
</evidence>
<name>A0A484KTS9_9ASTE</name>
<evidence type="ECO:0000256" key="7">
    <source>
        <dbReference type="SAM" id="MobiDB-lite"/>
    </source>
</evidence>
<dbReference type="Pfam" id="PF13324">
    <property type="entry name" value="GCIP_N"/>
    <property type="match status" value="1"/>
</dbReference>
<dbReference type="InterPro" id="IPR026907">
    <property type="entry name" value="GCIP-like"/>
</dbReference>
<feature type="domain" description="Cyclin-D1-binding protein 1-like C-terminal" evidence="9">
    <location>
        <begin position="205"/>
        <end position="310"/>
    </location>
</feature>
<keyword evidence="11" id="KW-1185">Reference proteome</keyword>
<proteinExistence type="inferred from homology"/>
<keyword evidence="5" id="KW-0539">Nucleus</keyword>
<gene>
    <name evidence="10" type="ORF">CCAM_LOCUS8333</name>
</gene>
<feature type="region of interest" description="Disordered" evidence="7">
    <location>
        <begin position="181"/>
        <end position="217"/>
    </location>
</feature>
<evidence type="ECO:0000313" key="11">
    <source>
        <dbReference type="Proteomes" id="UP000595140"/>
    </source>
</evidence>
<dbReference type="Gene3D" id="1.20.1420.10">
    <property type="entry name" value="Talin, central domain"/>
    <property type="match status" value="1"/>
</dbReference>
<dbReference type="Proteomes" id="UP000595140">
    <property type="component" value="Unassembled WGS sequence"/>
</dbReference>
<dbReference type="Pfam" id="PF20936">
    <property type="entry name" value="GCIP_C"/>
    <property type="match status" value="1"/>
</dbReference>
<dbReference type="Gene3D" id="1.20.1410.10">
    <property type="entry name" value="I/LWEQ domain"/>
    <property type="match status" value="1"/>
</dbReference>
<evidence type="ECO:0008006" key="12">
    <source>
        <dbReference type="Google" id="ProtNLM"/>
    </source>
</evidence>
<evidence type="ECO:0000256" key="6">
    <source>
        <dbReference type="ARBA" id="ARBA00023306"/>
    </source>
</evidence>
<feature type="domain" description="Cyclin-D1-binding protein 1-like N-terminal" evidence="8">
    <location>
        <begin position="42"/>
        <end position="185"/>
    </location>
</feature>
<comment type="similarity">
    <text evidence="3">Belongs to the CCNDBP1 family.</text>
</comment>
<organism evidence="10 11">
    <name type="scientific">Cuscuta campestris</name>
    <dbReference type="NCBI Taxonomy" id="132261"/>
    <lineage>
        <taxon>Eukaryota</taxon>
        <taxon>Viridiplantae</taxon>
        <taxon>Streptophyta</taxon>
        <taxon>Embryophyta</taxon>
        <taxon>Tracheophyta</taxon>
        <taxon>Spermatophyta</taxon>
        <taxon>Magnoliopsida</taxon>
        <taxon>eudicotyledons</taxon>
        <taxon>Gunneridae</taxon>
        <taxon>Pentapetalae</taxon>
        <taxon>asterids</taxon>
        <taxon>lamiids</taxon>
        <taxon>Solanales</taxon>
        <taxon>Convolvulaceae</taxon>
        <taxon>Cuscuteae</taxon>
        <taxon>Cuscuta</taxon>
        <taxon>Cuscuta subgen. Grammica</taxon>
        <taxon>Cuscuta sect. Cleistogrammica</taxon>
    </lineage>
</organism>
<dbReference type="EMBL" id="OOIL02000559">
    <property type="protein sequence ID" value="VFQ66557.1"/>
    <property type="molecule type" value="Genomic_DNA"/>
</dbReference>
<feature type="compositionally biased region" description="Acidic residues" evidence="7">
    <location>
        <begin position="190"/>
        <end position="211"/>
    </location>
</feature>
<evidence type="ECO:0000256" key="4">
    <source>
        <dbReference type="ARBA" id="ARBA00022490"/>
    </source>
</evidence>
<dbReference type="InterPro" id="IPR049318">
    <property type="entry name" value="GCIP_C"/>
</dbReference>
<accession>A0A484KTS9</accession>
<dbReference type="InterPro" id="IPR049317">
    <property type="entry name" value="GCIP-like_N"/>
</dbReference>
<evidence type="ECO:0000256" key="3">
    <source>
        <dbReference type="ARBA" id="ARBA00008940"/>
    </source>
</evidence>
<sequence length="360" mass="39075">MKKAERERLNRLLNEHLNTIHETLQVLDQSPAASAQRTGWKDVVQMGEQLSKQATNVGMLWTGETQEVAVLEDNMFAFFNALQGLLLLSHGSTVGAGPTLSACIHASIKQVVDCSFVLMKDTIATHGPRNKAQKHSIPQLVGTVWEACSALKKTPSTNITAIGRALTQSAVSMKDVLREMKELKSSSPDSEVDDEVSAETESNLDDTDDMGDLGNDLSPEEMKVAQLTTDVVSQTLVVIKELIRAITGLVKLEASGNPSDTFIGSLERILKLCQEIGLQVDELGASLYPPQEISSIRGSLKIISSNTNEMMMELENLKGSTEDYKNACDGLKTSMEHLASELGSADSIMQKLENLAVSDD</sequence>
<evidence type="ECO:0000256" key="2">
    <source>
        <dbReference type="ARBA" id="ARBA00004496"/>
    </source>
</evidence>
<dbReference type="GO" id="GO:0005737">
    <property type="term" value="C:cytoplasm"/>
    <property type="evidence" value="ECO:0007669"/>
    <property type="project" value="UniProtKB-SubCell"/>
</dbReference>
<evidence type="ECO:0000256" key="1">
    <source>
        <dbReference type="ARBA" id="ARBA00004123"/>
    </source>
</evidence>
<dbReference type="GO" id="GO:0005634">
    <property type="term" value="C:nucleus"/>
    <property type="evidence" value="ECO:0007669"/>
    <property type="project" value="UniProtKB-SubCell"/>
</dbReference>
<evidence type="ECO:0000313" key="10">
    <source>
        <dbReference type="EMBL" id="VFQ66557.1"/>
    </source>
</evidence>
<evidence type="ECO:0000259" key="9">
    <source>
        <dbReference type="Pfam" id="PF20936"/>
    </source>
</evidence>
<protein>
    <recommendedName>
        <fullName evidence="12">Cyclin-D1-binding protein 1 homolog</fullName>
    </recommendedName>
</protein>
<dbReference type="PANTHER" id="PTHR15492:SF1">
    <property type="entry name" value="CYCLIN-D1-BINDING PROTEIN 1"/>
    <property type="match status" value="1"/>
</dbReference>
<keyword evidence="6" id="KW-0131">Cell cycle</keyword>
<keyword evidence="4" id="KW-0963">Cytoplasm</keyword>
<comment type="subcellular location">
    <subcellularLocation>
        <location evidence="2">Cytoplasm</location>
    </subcellularLocation>
    <subcellularLocation>
        <location evidence="1">Nucleus</location>
    </subcellularLocation>
</comment>
<evidence type="ECO:0000256" key="5">
    <source>
        <dbReference type="ARBA" id="ARBA00023242"/>
    </source>
</evidence>